<dbReference type="Proteomes" id="UP001060085">
    <property type="component" value="Linkage Group LG05"/>
</dbReference>
<name>A0ACC0AWI7_CATRO</name>
<dbReference type="EMBL" id="CM044705">
    <property type="protein sequence ID" value="KAI5665244.1"/>
    <property type="molecule type" value="Genomic_DNA"/>
</dbReference>
<accession>A0ACC0AWI7</accession>
<organism evidence="1 2">
    <name type="scientific">Catharanthus roseus</name>
    <name type="common">Madagascar periwinkle</name>
    <name type="synonym">Vinca rosea</name>
    <dbReference type="NCBI Taxonomy" id="4058"/>
    <lineage>
        <taxon>Eukaryota</taxon>
        <taxon>Viridiplantae</taxon>
        <taxon>Streptophyta</taxon>
        <taxon>Embryophyta</taxon>
        <taxon>Tracheophyta</taxon>
        <taxon>Spermatophyta</taxon>
        <taxon>Magnoliopsida</taxon>
        <taxon>eudicotyledons</taxon>
        <taxon>Gunneridae</taxon>
        <taxon>Pentapetalae</taxon>
        <taxon>asterids</taxon>
        <taxon>lamiids</taxon>
        <taxon>Gentianales</taxon>
        <taxon>Apocynaceae</taxon>
        <taxon>Rauvolfioideae</taxon>
        <taxon>Vinceae</taxon>
        <taxon>Catharanthinae</taxon>
        <taxon>Catharanthus</taxon>
    </lineage>
</organism>
<comment type="caution">
    <text evidence="1">The sequence shown here is derived from an EMBL/GenBank/DDBJ whole genome shotgun (WGS) entry which is preliminary data.</text>
</comment>
<reference evidence="2" key="1">
    <citation type="journal article" date="2023" name="Nat. Plants">
        <title>Single-cell RNA sequencing provides a high-resolution roadmap for understanding the multicellular compartmentation of specialized metabolism.</title>
        <authorList>
            <person name="Sun S."/>
            <person name="Shen X."/>
            <person name="Li Y."/>
            <person name="Li Y."/>
            <person name="Wang S."/>
            <person name="Li R."/>
            <person name="Zhang H."/>
            <person name="Shen G."/>
            <person name="Guo B."/>
            <person name="Wei J."/>
            <person name="Xu J."/>
            <person name="St-Pierre B."/>
            <person name="Chen S."/>
            <person name="Sun C."/>
        </authorList>
    </citation>
    <scope>NUCLEOTIDE SEQUENCE [LARGE SCALE GENOMIC DNA]</scope>
</reference>
<proteinExistence type="predicted"/>
<evidence type="ECO:0000313" key="2">
    <source>
        <dbReference type="Proteomes" id="UP001060085"/>
    </source>
</evidence>
<protein>
    <submittedName>
        <fullName evidence="1">Uncharacterized protein</fullName>
    </submittedName>
</protein>
<keyword evidence="2" id="KW-1185">Reference proteome</keyword>
<sequence length="216" mass="24543">MDKKGQTYLENVINIVFFIDGSVTNFYAGNVSNQGPILTFILQTLFLQKRTAKNEALGSPKFSNDLEMLAFLDPSIEIRDLVVHLYEAPSNLEEFPIKRAASFGIGRPPSGKYSRPSHSFIIMKLRFLKWLTDPSFEDEESDLLLQLQWLSKTILPNLACPQILESQAMGNKNLRKNFLHKTQNPRILNNAYLEYSNPLVRGAVRGVAKIHTSYSH</sequence>
<evidence type="ECO:0000313" key="1">
    <source>
        <dbReference type="EMBL" id="KAI5665244.1"/>
    </source>
</evidence>
<gene>
    <name evidence="1" type="ORF">M9H77_24567</name>
</gene>